<dbReference type="SUPFAM" id="SSF46785">
    <property type="entry name" value="Winged helix' DNA-binding domain"/>
    <property type="match status" value="1"/>
</dbReference>
<dbReference type="PANTHER" id="PTHR43537:SF52">
    <property type="entry name" value="FATTY ACID METABOLISM REGULATOR PROTEIN"/>
    <property type="match status" value="1"/>
</dbReference>
<dbReference type="InterPro" id="IPR036388">
    <property type="entry name" value="WH-like_DNA-bd_sf"/>
</dbReference>
<dbReference type="Gene3D" id="1.20.120.530">
    <property type="entry name" value="GntR ligand-binding domain-like"/>
    <property type="match status" value="1"/>
</dbReference>
<reference evidence="5 6" key="1">
    <citation type="submission" date="2019-10" db="EMBL/GenBank/DDBJ databases">
        <title>Extracellular Electron Transfer in a Candidatus Methanoperedens spp. Enrichment Culture.</title>
        <authorList>
            <person name="Berger S."/>
            <person name="Rangel Shaw D."/>
            <person name="Berben T."/>
            <person name="In 'T Zandt M."/>
            <person name="Frank J."/>
            <person name="Reimann J."/>
            <person name="Jetten M.S.M."/>
            <person name="Welte C.U."/>
        </authorList>
    </citation>
    <scope>NUCLEOTIDE SEQUENCE [LARGE SCALE GENOMIC DNA]</scope>
    <source>
        <strain evidence="5">SB12</strain>
    </source>
</reference>
<evidence type="ECO:0000256" key="1">
    <source>
        <dbReference type="ARBA" id="ARBA00023015"/>
    </source>
</evidence>
<feature type="domain" description="HTH gntR-type" evidence="4">
    <location>
        <begin position="1"/>
        <end position="69"/>
    </location>
</feature>
<evidence type="ECO:0000256" key="3">
    <source>
        <dbReference type="ARBA" id="ARBA00023163"/>
    </source>
</evidence>
<dbReference type="Pfam" id="PF07729">
    <property type="entry name" value="FCD"/>
    <property type="match status" value="1"/>
</dbReference>
<keyword evidence="1" id="KW-0805">Transcription regulation</keyword>
<dbReference type="PANTHER" id="PTHR43537">
    <property type="entry name" value="TRANSCRIPTIONAL REGULATOR, GNTR FAMILY"/>
    <property type="match status" value="1"/>
</dbReference>
<dbReference type="Gene3D" id="1.10.10.10">
    <property type="entry name" value="Winged helix-like DNA-binding domain superfamily/Winged helix DNA-binding domain"/>
    <property type="match status" value="1"/>
</dbReference>
<evidence type="ECO:0000313" key="5">
    <source>
        <dbReference type="EMBL" id="KAB2932389.1"/>
    </source>
</evidence>
<dbReference type="EMBL" id="WBUI01000009">
    <property type="protein sequence ID" value="KAB2932389.1"/>
    <property type="molecule type" value="Genomic_DNA"/>
</dbReference>
<dbReference type="Pfam" id="PF00392">
    <property type="entry name" value="GntR"/>
    <property type="match status" value="1"/>
</dbReference>
<organism evidence="5 6">
    <name type="scientific">Leptonema illini</name>
    <dbReference type="NCBI Taxonomy" id="183"/>
    <lineage>
        <taxon>Bacteria</taxon>
        <taxon>Pseudomonadati</taxon>
        <taxon>Spirochaetota</taxon>
        <taxon>Spirochaetia</taxon>
        <taxon>Leptospirales</taxon>
        <taxon>Leptospiraceae</taxon>
        <taxon>Leptonema</taxon>
    </lineage>
</organism>
<evidence type="ECO:0000313" key="6">
    <source>
        <dbReference type="Proteomes" id="UP000460298"/>
    </source>
</evidence>
<evidence type="ECO:0000256" key="2">
    <source>
        <dbReference type="ARBA" id="ARBA00023125"/>
    </source>
</evidence>
<comment type="caution">
    <text evidence="5">The sequence shown here is derived from an EMBL/GenBank/DDBJ whole genome shotgun (WGS) entry which is preliminary data.</text>
</comment>
<dbReference type="InterPro" id="IPR011711">
    <property type="entry name" value="GntR_C"/>
</dbReference>
<dbReference type="InterPro" id="IPR036390">
    <property type="entry name" value="WH_DNA-bd_sf"/>
</dbReference>
<dbReference type="SMART" id="SM00345">
    <property type="entry name" value="HTH_GNTR"/>
    <property type="match status" value="1"/>
</dbReference>
<dbReference type="PRINTS" id="PR00035">
    <property type="entry name" value="HTHGNTR"/>
</dbReference>
<keyword evidence="3" id="KW-0804">Transcription</keyword>
<dbReference type="InterPro" id="IPR000524">
    <property type="entry name" value="Tscrpt_reg_HTH_GntR"/>
</dbReference>
<protein>
    <submittedName>
        <fullName evidence="5">FadR family transcriptional regulator</fullName>
    </submittedName>
</protein>
<dbReference type="CDD" id="cd07377">
    <property type="entry name" value="WHTH_GntR"/>
    <property type="match status" value="1"/>
</dbReference>
<name>A0A833H1A2_9LEPT</name>
<proteinExistence type="predicted"/>
<dbReference type="PROSITE" id="PS50949">
    <property type="entry name" value="HTH_GNTR"/>
    <property type="match status" value="1"/>
</dbReference>
<dbReference type="AlphaFoldDB" id="A0A833H1A2"/>
<accession>A0A833H1A2</accession>
<dbReference type="InterPro" id="IPR008920">
    <property type="entry name" value="TF_FadR/GntR_C"/>
</dbReference>
<dbReference type="GO" id="GO:0003700">
    <property type="term" value="F:DNA-binding transcription factor activity"/>
    <property type="evidence" value="ECO:0007669"/>
    <property type="project" value="InterPro"/>
</dbReference>
<evidence type="ECO:0000259" key="4">
    <source>
        <dbReference type="PROSITE" id="PS50949"/>
    </source>
</evidence>
<dbReference type="Proteomes" id="UP000460298">
    <property type="component" value="Unassembled WGS sequence"/>
</dbReference>
<keyword evidence="2" id="KW-0238">DNA-binding</keyword>
<gene>
    <name evidence="5" type="ORF">F9K24_10700</name>
</gene>
<dbReference type="GO" id="GO:0003677">
    <property type="term" value="F:DNA binding"/>
    <property type="evidence" value="ECO:0007669"/>
    <property type="project" value="UniProtKB-KW"/>
</dbReference>
<dbReference type="SUPFAM" id="SSF48008">
    <property type="entry name" value="GntR ligand-binding domain-like"/>
    <property type="match status" value="1"/>
</dbReference>
<sequence>MTLADRIFEGMRNDIVIGVYPVHSRLPSERDLVEKYNASRFAVREAISRLIQSGFVITQPQSGTYVVDFVHEGSIETLVQVLRIRRTIDAETMKSLMQFRLQTESQAAADAARHIQDSDIEYLTDILRRKRENAASVEKLVEADYLFHHRIILLSGNRITQLIFKSFQPVYMFFTEFFYSLDDAAASSLRLNEKLLRALTVRDAAGAGKAMTEILKNGERKVLAAIKRTGSKELYLP</sequence>
<dbReference type="SMART" id="SM00895">
    <property type="entry name" value="FCD"/>
    <property type="match status" value="1"/>
</dbReference>